<dbReference type="GO" id="GO:0045033">
    <property type="term" value="P:peroxisome inheritance"/>
    <property type="evidence" value="ECO:0007669"/>
    <property type="project" value="InterPro"/>
</dbReference>
<dbReference type="Pfam" id="PF12634">
    <property type="entry name" value="Inp1"/>
    <property type="match status" value="1"/>
</dbReference>
<dbReference type="GO" id="GO:0005780">
    <property type="term" value="C:extrinsic component of intraperoxisomal membrane"/>
    <property type="evidence" value="ECO:0007669"/>
    <property type="project" value="InterPro"/>
</dbReference>
<reference evidence="6 7" key="1">
    <citation type="journal article" date="2023" name="Elife">
        <title>Identification of key yeast species and microbe-microbe interactions impacting larval growth of Drosophila in the wild.</title>
        <authorList>
            <person name="Mure A."/>
            <person name="Sugiura Y."/>
            <person name="Maeda R."/>
            <person name="Honda K."/>
            <person name="Sakurai N."/>
            <person name="Takahashi Y."/>
            <person name="Watada M."/>
            <person name="Katoh T."/>
            <person name="Gotoh A."/>
            <person name="Gotoh Y."/>
            <person name="Taniguchi I."/>
            <person name="Nakamura K."/>
            <person name="Hayashi T."/>
            <person name="Katayama T."/>
            <person name="Uemura T."/>
            <person name="Hattori Y."/>
        </authorList>
    </citation>
    <scope>NUCLEOTIDE SEQUENCE [LARGE SCALE GENOMIC DNA]</scope>
    <source>
        <strain evidence="6 7">PK-24</strain>
    </source>
</reference>
<keyword evidence="5" id="KW-0472">Membrane</keyword>
<dbReference type="AlphaFoldDB" id="A0AAV5QWC9"/>
<dbReference type="InterPro" id="IPR024758">
    <property type="entry name" value="Inp1"/>
</dbReference>
<dbReference type="EMBL" id="BTGB01000001">
    <property type="protein sequence ID" value="GMM43548.1"/>
    <property type="molecule type" value="Genomic_DNA"/>
</dbReference>
<evidence type="ECO:0000256" key="5">
    <source>
        <dbReference type="ARBA" id="ARBA00023136"/>
    </source>
</evidence>
<evidence type="ECO:0000313" key="6">
    <source>
        <dbReference type="EMBL" id="GMM43548.1"/>
    </source>
</evidence>
<evidence type="ECO:0000313" key="7">
    <source>
        <dbReference type="Proteomes" id="UP001378960"/>
    </source>
</evidence>
<evidence type="ECO:0000256" key="2">
    <source>
        <dbReference type="ARBA" id="ARBA00004421"/>
    </source>
</evidence>
<comment type="caution">
    <text evidence="6">The sequence shown here is derived from an EMBL/GenBank/DDBJ whole genome shotgun (WGS) entry which is preliminary data.</text>
</comment>
<gene>
    <name evidence="6" type="ORF">DAPK24_001230</name>
</gene>
<keyword evidence="7" id="KW-1185">Reference proteome</keyword>
<evidence type="ECO:0000256" key="4">
    <source>
        <dbReference type="ARBA" id="ARBA00021397"/>
    </source>
</evidence>
<protein>
    <recommendedName>
        <fullName evidence="4">Inheritance of peroxisomes protein 1</fullName>
    </recommendedName>
</protein>
<comment type="function">
    <text evidence="1">Required for peroxisome inheritance.</text>
</comment>
<organism evidence="6 7">
    <name type="scientific">Pichia kluyveri</name>
    <name type="common">Yeast</name>
    <dbReference type="NCBI Taxonomy" id="36015"/>
    <lineage>
        <taxon>Eukaryota</taxon>
        <taxon>Fungi</taxon>
        <taxon>Dikarya</taxon>
        <taxon>Ascomycota</taxon>
        <taxon>Saccharomycotina</taxon>
        <taxon>Pichiomycetes</taxon>
        <taxon>Pichiales</taxon>
        <taxon>Pichiaceae</taxon>
        <taxon>Pichia</taxon>
    </lineage>
</organism>
<evidence type="ECO:0000256" key="3">
    <source>
        <dbReference type="ARBA" id="ARBA00010707"/>
    </source>
</evidence>
<comment type="similarity">
    <text evidence="3">Belongs to the INP1 family.</text>
</comment>
<accession>A0AAV5QWC9</accession>
<evidence type="ECO:0000256" key="1">
    <source>
        <dbReference type="ARBA" id="ARBA00003594"/>
    </source>
</evidence>
<dbReference type="Proteomes" id="UP001378960">
    <property type="component" value="Unassembled WGS sequence"/>
</dbReference>
<comment type="subcellular location">
    <subcellularLocation>
        <location evidence="2">Peroxisome membrane</location>
        <topology evidence="2">Peripheral membrane protein</topology>
    </subcellularLocation>
</comment>
<proteinExistence type="inferred from homology"/>
<name>A0AAV5QWC9_PICKL</name>
<sequence>MKDTPNFGSIRTSRNPFRRFIRNNTKQNQQQQPQQQQQSHETLFSLDESEMAIYNNSKELNITSSIHSVIKLQDSSSSLISRGKFEIYTINSSLNYFKCGSLIHPILQNCKFIKININTFIIPLKNPIRYWKLSLNTESLSTIDKFQSIIDSIAILEINLIDNYNVQSPFNSFAEIELHHPTPVRPNSSSNTSNNSSILQKYTTSPITSLFNDKEINSDIDPDLDDDLNLVGVSIDSNSDIDIDVDLNSELNVEINFDQEIDPDLDADLTLHDMSKVLIDSDDDDSISELFLINNNNNDNFNNNNNNNENTLTNRYSLSFKSYDLKRPISMNVLDRYKSDLSLMIKNKE</sequence>